<dbReference type="AlphaFoldDB" id="A0AAD0UC09"/>
<sequence>MNKRFGPSLYYASDKNIFDALTQQKVTIPTVTDLLLRRNVIVGRKTSKEVLATYFSRLSHDYVDHQAIAARLGIAARKERTTSMDVEGLDLEHLQQAIAALKTELEDGQDIVQITREDGRVLINIRYTRFDYRKSEFSQIQVRDGEIEFVKIGGVYRVRNTQSDYINNVRDTLLGKVDKLSDSPLKRSEVSLFSVPSPELRSKFFHELMNSLPGYIRKDVSEVYVYKKKPKISKGDSGSDSFVDADDDSSKDGDGDEGHVERVFLRGNGVTRSKILSDLLKERQYYIVKVVWTVLEQRGRGSVYEIEALFEDHESCSGFSFLLAGVYVLEESGAHSTKRRSALRDEVEIISKAIEAKSRLLKEALEEEYKKPRDESKKEGV</sequence>
<gene>
    <name evidence="2" type="ORF">RC54_18455</name>
</gene>
<organism evidence="2 3">
    <name type="scientific">Herbaspirillum rubrisubalbicans</name>
    <dbReference type="NCBI Taxonomy" id="80842"/>
    <lineage>
        <taxon>Bacteria</taxon>
        <taxon>Pseudomonadati</taxon>
        <taxon>Pseudomonadota</taxon>
        <taxon>Betaproteobacteria</taxon>
        <taxon>Burkholderiales</taxon>
        <taxon>Oxalobacteraceae</taxon>
        <taxon>Herbaspirillum</taxon>
    </lineage>
</organism>
<evidence type="ECO:0000313" key="3">
    <source>
        <dbReference type="Proteomes" id="UP000269199"/>
    </source>
</evidence>
<proteinExistence type="predicted"/>
<evidence type="ECO:0000313" key="2">
    <source>
        <dbReference type="EMBL" id="AYR25677.1"/>
    </source>
</evidence>
<dbReference type="RefSeq" id="WP_061790626.1">
    <property type="nucleotide sequence ID" value="NZ_CP024996.1"/>
</dbReference>
<reference evidence="2 3" key="1">
    <citation type="submission" date="2017-11" db="EMBL/GenBank/DDBJ databases">
        <title>Complete genome sequence of Herbaspirillum rubrisubalbicans DSM 11543.</title>
        <authorList>
            <person name="Chen M."/>
            <person name="An Q."/>
        </authorList>
    </citation>
    <scope>NUCLEOTIDE SEQUENCE [LARGE SCALE GENOMIC DNA]</scope>
    <source>
        <strain evidence="2 3">DSM 11543</strain>
    </source>
</reference>
<dbReference type="EMBL" id="CP024996">
    <property type="protein sequence ID" value="AYR25677.1"/>
    <property type="molecule type" value="Genomic_DNA"/>
</dbReference>
<feature type="compositionally biased region" description="Basic and acidic residues" evidence="1">
    <location>
        <begin position="248"/>
        <end position="259"/>
    </location>
</feature>
<evidence type="ECO:0000256" key="1">
    <source>
        <dbReference type="SAM" id="MobiDB-lite"/>
    </source>
</evidence>
<feature type="region of interest" description="Disordered" evidence="1">
    <location>
        <begin position="231"/>
        <end position="259"/>
    </location>
</feature>
<dbReference type="Proteomes" id="UP000269199">
    <property type="component" value="Chromosome"/>
</dbReference>
<name>A0AAD0UC09_9BURK</name>
<protein>
    <submittedName>
        <fullName evidence="2">Uncharacterized protein</fullName>
    </submittedName>
</protein>
<accession>A0AAD0UC09</accession>